<dbReference type="Proteomes" id="UP000541969">
    <property type="component" value="Unassembled WGS sequence"/>
</dbReference>
<keyword evidence="2" id="KW-0288">FMN</keyword>
<dbReference type="PANTHER" id="PTHR42847:SF4">
    <property type="entry name" value="ALKANESULFONATE MONOOXYGENASE-RELATED"/>
    <property type="match status" value="1"/>
</dbReference>
<name>A0A853CLT8_9ACTN</name>
<dbReference type="AlphaFoldDB" id="A0A853CLT8"/>
<evidence type="ECO:0000256" key="1">
    <source>
        <dbReference type="ARBA" id="ARBA00022630"/>
    </source>
</evidence>
<dbReference type="PANTHER" id="PTHR42847">
    <property type="entry name" value="ALKANESULFONATE MONOOXYGENASE"/>
    <property type="match status" value="1"/>
</dbReference>
<gene>
    <name evidence="6" type="ORF">GGQ55_003506</name>
</gene>
<dbReference type="SUPFAM" id="SSF51679">
    <property type="entry name" value="Bacterial luciferase-like"/>
    <property type="match status" value="1"/>
</dbReference>
<reference evidence="6 7" key="1">
    <citation type="submission" date="2020-07" db="EMBL/GenBank/DDBJ databases">
        <title>Sequencing the genomes of 1000 actinobacteria strains.</title>
        <authorList>
            <person name="Klenk H.-P."/>
        </authorList>
    </citation>
    <scope>NUCLEOTIDE SEQUENCE [LARGE SCALE GENOMIC DNA]</scope>
    <source>
        <strain evidence="6 7">DSM 104001</strain>
    </source>
</reference>
<organism evidence="6 7">
    <name type="scientific">Petropleomorpha daqingensis</name>
    <dbReference type="NCBI Taxonomy" id="2026353"/>
    <lineage>
        <taxon>Bacteria</taxon>
        <taxon>Bacillati</taxon>
        <taxon>Actinomycetota</taxon>
        <taxon>Actinomycetes</taxon>
        <taxon>Geodermatophilales</taxon>
        <taxon>Geodermatophilaceae</taxon>
        <taxon>Petropleomorpha</taxon>
    </lineage>
</organism>
<proteinExistence type="predicted"/>
<dbReference type="InterPro" id="IPR050172">
    <property type="entry name" value="SsuD_RutA_monooxygenase"/>
</dbReference>
<evidence type="ECO:0000259" key="5">
    <source>
        <dbReference type="Pfam" id="PF00296"/>
    </source>
</evidence>
<keyword evidence="4 6" id="KW-0503">Monooxygenase</keyword>
<dbReference type="InterPro" id="IPR011251">
    <property type="entry name" value="Luciferase-like_dom"/>
</dbReference>
<protein>
    <submittedName>
        <fullName evidence="6">Alkanesulfonate monooxygenase SsuD/methylene tetrahydromethanopterin reductase-like flavin-dependent oxidoreductase (Luciferase family)</fullName>
    </submittedName>
</protein>
<dbReference type="GO" id="GO:0046306">
    <property type="term" value="P:alkanesulfonate catabolic process"/>
    <property type="evidence" value="ECO:0007669"/>
    <property type="project" value="TreeGrafter"/>
</dbReference>
<feature type="domain" description="Luciferase-like" evidence="5">
    <location>
        <begin position="1"/>
        <end position="209"/>
    </location>
</feature>
<evidence type="ECO:0000313" key="6">
    <source>
        <dbReference type="EMBL" id="NYJ07228.1"/>
    </source>
</evidence>
<evidence type="ECO:0000256" key="2">
    <source>
        <dbReference type="ARBA" id="ARBA00022643"/>
    </source>
</evidence>
<keyword evidence="1" id="KW-0285">Flavoprotein</keyword>
<dbReference type="GO" id="GO:0008726">
    <property type="term" value="F:alkanesulfonate monooxygenase activity"/>
    <property type="evidence" value="ECO:0007669"/>
    <property type="project" value="TreeGrafter"/>
</dbReference>
<evidence type="ECO:0000256" key="4">
    <source>
        <dbReference type="ARBA" id="ARBA00023033"/>
    </source>
</evidence>
<evidence type="ECO:0000256" key="3">
    <source>
        <dbReference type="ARBA" id="ARBA00023002"/>
    </source>
</evidence>
<dbReference type="Pfam" id="PF00296">
    <property type="entry name" value="Bac_luciferase"/>
    <property type="match status" value="1"/>
</dbReference>
<keyword evidence="3" id="KW-0560">Oxidoreductase</keyword>
<dbReference type="EMBL" id="JACBZT010000001">
    <property type="protein sequence ID" value="NYJ07228.1"/>
    <property type="molecule type" value="Genomic_DNA"/>
</dbReference>
<comment type="caution">
    <text evidence="6">The sequence shown here is derived from an EMBL/GenBank/DDBJ whole genome shotgun (WGS) entry which is preliminary data.</text>
</comment>
<accession>A0A853CLT8</accession>
<evidence type="ECO:0000313" key="7">
    <source>
        <dbReference type="Proteomes" id="UP000541969"/>
    </source>
</evidence>
<dbReference type="Gene3D" id="3.20.20.30">
    <property type="entry name" value="Luciferase-like domain"/>
    <property type="match status" value="1"/>
</dbReference>
<dbReference type="RefSeq" id="WP_179718927.1">
    <property type="nucleotide sequence ID" value="NZ_JACBZT010000001.1"/>
</dbReference>
<dbReference type="InterPro" id="IPR036661">
    <property type="entry name" value="Luciferase-like_sf"/>
</dbReference>
<sequence length="293" mass="31551">MRVGIVLLPELDWAEDRQRWQRAEEHGFDHAWTFDHLAWRSLAGGPWHATIPTLVAAALATTRIRLGTLVTSPNFRHPVPLAKDLMTLDVISDGRLSVALGAGGPGFDAAVLGGPALTPAQRFDRFAEFRELLDLLLSQQRTTWSGAYFQAVDARMIPGPRQQPRPPLLIAANGPRAMRLAASSARRPGDGWVTLGPAEATTEAEWWTGVAATGARMDDLLAGVGGAPDGFVRLLDAESFRVTGADHARHLLGRSAELGYTDVVISWPRSSEPFAGSEAVLDAVAEVLAERAS</sequence>
<keyword evidence="7" id="KW-1185">Reference proteome</keyword>